<feature type="domain" description="SseB protein N-terminal" evidence="2">
    <location>
        <begin position="157"/>
        <end position="256"/>
    </location>
</feature>
<comment type="caution">
    <text evidence="3">The sequence shown here is derived from an EMBL/GenBank/DDBJ whole genome shotgun (WGS) entry which is preliminary data.</text>
</comment>
<proteinExistence type="predicted"/>
<evidence type="ECO:0000256" key="1">
    <source>
        <dbReference type="SAM" id="MobiDB-lite"/>
    </source>
</evidence>
<reference evidence="3 4" key="1">
    <citation type="journal article" date="2019" name="Int. J. Syst. Evol. Microbiol.">
        <title>The Global Catalogue of Microorganisms (GCM) 10K type strain sequencing project: providing services to taxonomists for standard genome sequencing and annotation.</title>
        <authorList>
            <consortium name="The Broad Institute Genomics Platform"/>
            <consortium name="The Broad Institute Genome Sequencing Center for Infectious Disease"/>
            <person name="Wu L."/>
            <person name="Ma J."/>
        </authorList>
    </citation>
    <scope>NUCLEOTIDE SEQUENCE [LARGE SCALE GENOMIC DNA]</scope>
    <source>
        <strain evidence="3 4">JCM 12696</strain>
    </source>
</reference>
<feature type="region of interest" description="Disordered" evidence="1">
    <location>
        <begin position="1"/>
        <end position="89"/>
    </location>
</feature>
<dbReference type="Pfam" id="PF07179">
    <property type="entry name" value="SseB"/>
    <property type="match status" value="1"/>
</dbReference>
<feature type="compositionally biased region" description="Low complexity" evidence="1">
    <location>
        <begin position="43"/>
        <end position="61"/>
    </location>
</feature>
<dbReference type="RefSeq" id="WP_344272486.1">
    <property type="nucleotide sequence ID" value="NZ_BAAAKV010000011.1"/>
</dbReference>
<evidence type="ECO:0000259" key="2">
    <source>
        <dbReference type="Pfam" id="PF07179"/>
    </source>
</evidence>
<dbReference type="InterPro" id="IPR047659">
    <property type="entry name" value="T7SS_assoc"/>
</dbReference>
<organism evidence="3 4">
    <name type="scientific">Streptomyces hebeiensis</name>
    <dbReference type="NCBI Taxonomy" id="229486"/>
    <lineage>
        <taxon>Bacteria</taxon>
        <taxon>Bacillati</taxon>
        <taxon>Actinomycetota</taxon>
        <taxon>Actinomycetes</taxon>
        <taxon>Kitasatosporales</taxon>
        <taxon>Streptomycetaceae</taxon>
        <taxon>Streptomyces</taxon>
    </lineage>
</organism>
<evidence type="ECO:0000313" key="3">
    <source>
        <dbReference type="EMBL" id="GAA1161254.1"/>
    </source>
</evidence>
<evidence type="ECO:0000313" key="4">
    <source>
        <dbReference type="Proteomes" id="UP001501371"/>
    </source>
</evidence>
<feature type="region of interest" description="Disordered" evidence="1">
    <location>
        <begin position="286"/>
        <end position="344"/>
    </location>
</feature>
<dbReference type="InterPro" id="IPR009839">
    <property type="entry name" value="SseB_N"/>
</dbReference>
<dbReference type="Proteomes" id="UP001501371">
    <property type="component" value="Unassembled WGS sequence"/>
</dbReference>
<protein>
    <recommendedName>
        <fullName evidence="2">SseB protein N-terminal domain-containing protein</fullName>
    </recommendedName>
</protein>
<dbReference type="EMBL" id="BAAAKV010000011">
    <property type="protein sequence ID" value="GAA1161254.1"/>
    <property type="molecule type" value="Genomic_DNA"/>
</dbReference>
<dbReference type="NCBIfam" id="NF033532">
    <property type="entry name" value="lone7para_assoc"/>
    <property type="match status" value="1"/>
</dbReference>
<name>A0ABN1UP59_9ACTN</name>
<sequence length="344" mass="35503">MSEYDDRAVPEIPVLPEPEPEPEPEPFPAAEDAGAIPVFGQIATESAAVESAATVEPAAVADGDRADEDQADGADGPAESLPEPPPEVVEAARGLPDRWLSVPDPAWSGEGAPPDWAIPGRWRTDSTGTVVAWEDNEEYRPSPDALGWPRATDPVESAIQRAVTGYGPAGEVLRTLAAAKVAVLVGPDGEPVAVRSAQGEPVIPVFTSPAYYRVVGTFAARLVPVPDVVEGLPEGHSLYVNPTGPAGMIMETEALAEEIAAQERGEARPVSVDGAGEPRTPRIHAVRVADPAVRATDDEAADKAAAGADIATSDASGVPDASDVPDAPAATEAGEAPVGRRPEE</sequence>
<gene>
    <name evidence="3" type="ORF">GCM10009654_17180</name>
</gene>
<accession>A0ABN1UP59</accession>
<keyword evidence="4" id="KW-1185">Reference proteome</keyword>
<feature type="compositionally biased region" description="Low complexity" evidence="1">
    <location>
        <begin position="303"/>
        <end position="330"/>
    </location>
</feature>